<sequence>MSLVRHLVAPPAGRATADTDPLGFDLAVNPDPLRISPSTGAPAKGDLIVVASLDAEAPVECRAFTVTLKVGPGETDLCSSLSGVTGRISLAGWTATLNAAAGTLTFAPGQGVPAQTEFGTDTGVTFQVMGLPINQRVGLSQVDIGASWRPPGTAGWQQQTTRLEVGKFPLGFHLRSFVAEPQSVANGGSVTLRWDASAATSLSLYYDGEVHPVTGETSVTVPDMKQTTFFHLRAVAQDGAGSVERTLSTLVQVPDPELTVGRVIVHGTVQVGSISPTGDAGDLIVFPQRPPATPEVLGTAGFEWQDSHWIRSALPTGPPALFSHTSGQSPQASHQPYVELIYQPLGSSELVWSSFDGYAWTRVEEPFGPGADPSISIKTALLVLPVLWVAYRGGENNTQVLTRTMQLTGRWGTPKPPPGDVTTEFRPALVNHEKALLLAATDRTDAPPMYWTFDKDGWSSPRRFPGVAASGAPAFAVLGNTLVCVYPTTNGYFVAYELPGAPISHERWKAGPTMPSGPRPSGMCSLAAHEGRLYCVYRDSDGHAQLMSYDGTTWTSPSPVSDRKYHHHPALVATGGRLWLF</sequence>
<evidence type="ECO:0000313" key="1">
    <source>
        <dbReference type="EMBL" id="WTW64198.1"/>
    </source>
</evidence>
<dbReference type="SUPFAM" id="SSF89372">
    <property type="entry name" value="Fucose-specific lectin"/>
    <property type="match status" value="1"/>
</dbReference>
<gene>
    <name evidence="1" type="ORF">OG549_28125</name>
</gene>
<name>A0AAU2V9R7_9ACTN</name>
<accession>A0AAU2V9R7</accession>
<proteinExistence type="predicted"/>
<reference evidence="1" key="1">
    <citation type="submission" date="2022-10" db="EMBL/GenBank/DDBJ databases">
        <title>The complete genomes of actinobacterial strains from the NBC collection.</title>
        <authorList>
            <person name="Joergensen T.S."/>
            <person name="Alvarez Arevalo M."/>
            <person name="Sterndorff E.B."/>
            <person name="Faurdal D."/>
            <person name="Vuksanovic O."/>
            <person name="Mourched A.-S."/>
            <person name="Charusanti P."/>
            <person name="Shaw S."/>
            <person name="Blin K."/>
            <person name="Weber T."/>
        </authorList>
    </citation>
    <scope>NUCLEOTIDE SEQUENCE</scope>
    <source>
        <strain evidence="1">NBC_00003</strain>
    </source>
</reference>
<dbReference type="Gene3D" id="2.120.10.70">
    <property type="entry name" value="Fucose-specific lectin"/>
    <property type="match status" value="1"/>
</dbReference>
<dbReference type="AlphaFoldDB" id="A0AAU2V9R7"/>
<dbReference type="EMBL" id="CP108318">
    <property type="protein sequence ID" value="WTW64198.1"/>
    <property type="molecule type" value="Genomic_DNA"/>
</dbReference>
<protein>
    <submittedName>
        <fullName evidence="1">Uncharacterized protein</fullName>
    </submittedName>
</protein>
<organism evidence="1">
    <name type="scientific">Streptomyces sp. NBC_00003</name>
    <dbReference type="NCBI Taxonomy" id="2903608"/>
    <lineage>
        <taxon>Bacteria</taxon>
        <taxon>Bacillati</taxon>
        <taxon>Actinomycetota</taxon>
        <taxon>Actinomycetes</taxon>
        <taxon>Kitasatosporales</taxon>
        <taxon>Streptomycetaceae</taxon>
        <taxon>Streptomyces</taxon>
    </lineage>
</organism>